<gene>
    <name evidence="1" type="ORF">FNL38_102773</name>
</gene>
<evidence type="ECO:0000313" key="1">
    <source>
        <dbReference type="EMBL" id="TYQ06631.1"/>
    </source>
</evidence>
<dbReference type="Gene3D" id="2.60.40.2810">
    <property type="match status" value="1"/>
</dbReference>
<accession>A0A652YU56</accession>
<comment type="caution">
    <text evidence="1">The sequence shown here is derived from an EMBL/GenBank/DDBJ whole genome shotgun (WGS) entry which is preliminary data.</text>
</comment>
<organism evidence="1">
    <name type="scientific">Nocardia globerula</name>
    <dbReference type="NCBI Taxonomy" id="1818"/>
    <lineage>
        <taxon>Bacteria</taxon>
        <taxon>Bacillati</taxon>
        <taxon>Actinomycetota</taxon>
        <taxon>Actinomycetes</taxon>
        <taxon>Mycobacteriales</taxon>
        <taxon>Nocardiaceae</taxon>
        <taxon>Nocardia</taxon>
    </lineage>
</organism>
<reference evidence="1" key="1">
    <citation type="submission" date="2019-07" db="EMBL/GenBank/DDBJ databases">
        <title>Genomic Encyclopedia of Type Strains, Phase IV (KMG-IV): sequencing the most valuable type-strain genomes for metagenomic binning, comparative biology and taxonomic classification.</title>
        <authorList>
            <person name="Goeker M."/>
        </authorList>
    </citation>
    <scope>NUCLEOTIDE SEQUENCE</scope>
    <source>
        <strain evidence="1">DSM 44596</strain>
    </source>
</reference>
<proteinExistence type="predicted"/>
<protein>
    <recommendedName>
        <fullName evidence="2">Reprolysin-like metallo-peptidase family M12B</fullName>
    </recommendedName>
</protein>
<sequence length="455" mass="46983">MRARVFSKSTNRRIVAAVGALACAALVPTVATAAPVDLGSLSTGSLDGGSSESGQGALVATVDDQGSSLTLRLDKVDLRGKDFRMAVQKSGGALVDSELPAPRSYLGSIDGHPDAVVAAIVDSTGTLRGQVIFDRGASIDFVGSSVVGRTSAPIDAAPTWPTAAIAPASAASVGKTMKQFDIGLDLSGEWYSAHGNGSPAVALDRVEESIARTAVIWMRDVGIRPVVGQVVLRADAASDPYKTSCENFDALESEWSDKVGTTVDQATVVCKSGGGNAYYSKFLTDHSYAHVGAEGDGNFSRVLRHELGHNFYADDYHGGSAEGRTIMNGNDLARFDGTEFAAIVDAAEVASARLDDLGRYTATALPPYAALDTAEVRSGATATIDAVANDHDSNGDSISVTGVEATSLLGGTVKLENGKVVFKAGTKTGTDKILYTLTDANGGTSTGWIIVKVKA</sequence>
<dbReference type="EMBL" id="VNIQ01000002">
    <property type="protein sequence ID" value="TYQ06631.1"/>
    <property type="molecule type" value="Genomic_DNA"/>
</dbReference>
<evidence type="ECO:0008006" key="2">
    <source>
        <dbReference type="Google" id="ProtNLM"/>
    </source>
</evidence>
<dbReference type="Pfam" id="PF17963">
    <property type="entry name" value="Big_9"/>
    <property type="match status" value="1"/>
</dbReference>
<dbReference type="AlphaFoldDB" id="A0A652YU56"/>
<name>A0A652YU56_NOCGL</name>